<name>A0A835UIL8_VANPL</name>
<dbReference type="OrthoDB" id="205248at2759"/>
<comment type="caution">
    <text evidence="1">The sequence shown here is derived from an EMBL/GenBank/DDBJ whole genome shotgun (WGS) entry which is preliminary data.</text>
</comment>
<dbReference type="AlphaFoldDB" id="A0A835UIL8"/>
<evidence type="ECO:0000313" key="1">
    <source>
        <dbReference type="EMBL" id="KAG0464499.1"/>
    </source>
</evidence>
<evidence type="ECO:0000313" key="2">
    <source>
        <dbReference type="Proteomes" id="UP000636800"/>
    </source>
</evidence>
<accession>A0A835UIL8</accession>
<proteinExistence type="predicted"/>
<keyword evidence="2" id="KW-1185">Reference proteome</keyword>
<dbReference type="Proteomes" id="UP000636800">
    <property type="component" value="Chromosome 10"/>
</dbReference>
<sequence>MPGEWEASSSKTWRASKSGGARWYGTFSACPMWCGRPLFWGWMRSVVLVSARSRDAYRRHSRMGSHGYAYGDVKEELVEERGAAAVIVEAVWEVIRGRQSWVCTGWVLGGMAMKVEVESGEDKGIFLLCTTGKWDDEIADDRLPLRRFSSWLIALL</sequence>
<dbReference type="EMBL" id="JADCNL010000010">
    <property type="protein sequence ID" value="KAG0464499.1"/>
    <property type="molecule type" value="Genomic_DNA"/>
</dbReference>
<organism evidence="1 2">
    <name type="scientific">Vanilla planifolia</name>
    <name type="common">Vanilla</name>
    <dbReference type="NCBI Taxonomy" id="51239"/>
    <lineage>
        <taxon>Eukaryota</taxon>
        <taxon>Viridiplantae</taxon>
        <taxon>Streptophyta</taxon>
        <taxon>Embryophyta</taxon>
        <taxon>Tracheophyta</taxon>
        <taxon>Spermatophyta</taxon>
        <taxon>Magnoliopsida</taxon>
        <taxon>Liliopsida</taxon>
        <taxon>Asparagales</taxon>
        <taxon>Orchidaceae</taxon>
        <taxon>Vanilloideae</taxon>
        <taxon>Vanilleae</taxon>
        <taxon>Vanilla</taxon>
    </lineage>
</organism>
<gene>
    <name evidence="1" type="ORF">HPP92_020568</name>
</gene>
<reference evidence="1 2" key="1">
    <citation type="journal article" date="2020" name="Nat. Food">
        <title>A phased Vanilla planifolia genome enables genetic improvement of flavour and production.</title>
        <authorList>
            <person name="Hasing T."/>
            <person name="Tang H."/>
            <person name="Brym M."/>
            <person name="Khazi F."/>
            <person name="Huang T."/>
            <person name="Chambers A.H."/>
        </authorList>
    </citation>
    <scope>NUCLEOTIDE SEQUENCE [LARGE SCALE GENOMIC DNA]</scope>
    <source>
        <tissue evidence="1">Leaf</tissue>
    </source>
</reference>
<protein>
    <submittedName>
        <fullName evidence="1">Uncharacterized protein</fullName>
    </submittedName>
</protein>